<reference evidence="3" key="1">
    <citation type="submission" date="2022-05" db="EMBL/GenBank/DDBJ databases">
        <title>Jatrophihabitans sp. SB3-54 whole genome sequence.</title>
        <authorList>
            <person name="Suh M.K."/>
            <person name="Eom M.K."/>
            <person name="Kim J.S."/>
            <person name="Kim H.S."/>
            <person name="Do H.E."/>
            <person name="Shin Y.K."/>
            <person name="Lee J.-S."/>
        </authorList>
    </citation>
    <scope>NUCLEOTIDE SEQUENCE</scope>
    <source>
        <strain evidence="3">SB3-54</strain>
    </source>
</reference>
<feature type="domain" description="G5" evidence="2">
    <location>
        <begin position="191"/>
        <end position="271"/>
    </location>
</feature>
<dbReference type="InterPro" id="IPR007137">
    <property type="entry name" value="DUF348"/>
</dbReference>
<name>A0ABY7JTF9_9ACTN</name>
<dbReference type="Gene3D" id="2.20.230.10">
    <property type="entry name" value="Resuscitation-promoting factor rpfb"/>
    <property type="match status" value="1"/>
</dbReference>
<keyword evidence="4" id="KW-1185">Reference proteome</keyword>
<dbReference type="Pfam" id="PF07501">
    <property type="entry name" value="G5"/>
    <property type="match status" value="1"/>
</dbReference>
<dbReference type="PANTHER" id="PTHR39160:SF4">
    <property type="entry name" value="RESUSCITATION-PROMOTING FACTOR RPFB"/>
    <property type="match status" value="1"/>
</dbReference>
<gene>
    <name evidence="3" type="ORF">M6B22_15080</name>
</gene>
<dbReference type="SMART" id="SM01208">
    <property type="entry name" value="G5"/>
    <property type="match status" value="1"/>
</dbReference>
<dbReference type="PANTHER" id="PTHR39160">
    <property type="entry name" value="CELL WALL-BINDING PROTEIN YOCH"/>
    <property type="match status" value="1"/>
</dbReference>
<dbReference type="Pfam" id="PF03990">
    <property type="entry name" value="DUF348"/>
    <property type="match status" value="3"/>
</dbReference>
<evidence type="ECO:0000256" key="1">
    <source>
        <dbReference type="ARBA" id="ARBA00022729"/>
    </source>
</evidence>
<accession>A0ABY7JTF9</accession>
<dbReference type="InterPro" id="IPR023346">
    <property type="entry name" value="Lysozyme-like_dom_sf"/>
</dbReference>
<protein>
    <submittedName>
        <fullName evidence="3">Ubiquitin-like domain-containing protein</fullName>
    </submittedName>
</protein>
<evidence type="ECO:0000313" key="4">
    <source>
        <dbReference type="Proteomes" id="UP001164693"/>
    </source>
</evidence>
<sequence>MKYGLYGAVLAGLVGGTVAWTNVDKTVQLVVDGQRTSVHTTASSVRDVLSAAGYRPGPHDILAPSADATVHDGSTVVFKRGRLLRLNVDGSVRDVWTTAPTVADALNQLGYSTQDFTSVSRSRRLPLGPTDIAVRTPKLITVVHDGRTEQVSTTDATVGELLGQLSVPVGADDLVVPATSAALTENARIVVKRVVRRTVTQSQPLPFATESTKDPNRTAGDTTVVVPGRDGLARITYAVVFVDGKLAGRTKIKAVVVRPPTTKVVKVGTKAPPRAPHVAAVSPGSAQAIAQKLVKARGWSSTQFDCLVTLWNHESGWRVHAGNPSSGAYGIPQALPGSKMGPGWQDDATVQITWGLGYIANRYGTPCGAWSVWQGQGWY</sequence>
<dbReference type="RefSeq" id="WP_269442377.1">
    <property type="nucleotide sequence ID" value="NZ_CP097463.1"/>
</dbReference>
<dbReference type="InterPro" id="IPR051933">
    <property type="entry name" value="Resuscitation_pf_RpfB"/>
</dbReference>
<dbReference type="EMBL" id="CP097463">
    <property type="protein sequence ID" value="WAX55853.1"/>
    <property type="molecule type" value="Genomic_DNA"/>
</dbReference>
<organism evidence="3 4">
    <name type="scientific">Jatrophihabitans cynanchi</name>
    <dbReference type="NCBI Taxonomy" id="2944128"/>
    <lineage>
        <taxon>Bacteria</taxon>
        <taxon>Bacillati</taxon>
        <taxon>Actinomycetota</taxon>
        <taxon>Actinomycetes</taxon>
        <taxon>Jatrophihabitantales</taxon>
        <taxon>Jatrophihabitantaceae</taxon>
        <taxon>Jatrophihabitans</taxon>
    </lineage>
</organism>
<keyword evidence="1" id="KW-0732">Signal</keyword>
<evidence type="ECO:0000313" key="3">
    <source>
        <dbReference type="EMBL" id="WAX55853.1"/>
    </source>
</evidence>
<dbReference type="InterPro" id="IPR011098">
    <property type="entry name" value="G5_dom"/>
</dbReference>
<dbReference type="SUPFAM" id="SSF53955">
    <property type="entry name" value="Lysozyme-like"/>
    <property type="match status" value="1"/>
</dbReference>
<dbReference type="PROSITE" id="PS51109">
    <property type="entry name" value="G5"/>
    <property type="match status" value="1"/>
</dbReference>
<evidence type="ECO:0000259" key="2">
    <source>
        <dbReference type="PROSITE" id="PS51109"/>
    </source>
</evidence>
<proteinExistence type="predicted"/>
<dbReference type="Gene3D" id="1.10.530.10">
    <property type="match status" value="1"/>
</dbReference>
<dbReference type="Proteomes" id="UP001164693">
    <property type="component" value="Chromosome"/>
</dbReference>